<evidence type="ECO:0000313" key="3">
    <source>
        <dbReference type="Proteomes" id="UP000192418"/>
    </source>
</evidence>
<proteinExistence type="predicted"/>
<evidence type="ECO:0000313" key="2">
    <source>
        <dbReference type="EMBL" id="SMC55531.1"/>
    </source>
</evidence>
<dbReference type="EMBL" id="FWXY01000004">
    <property type="protein sequence ID" value="SMC55531.1"/>
    <property type="molecule type" value="Genomic_DNA"/>
</dbReference>
<keyword evidence="3" id="KW-1185">Reference proteome</keyword>
<evidence type="ECO:0000259" key="1">
    <source>
        <dbReference type="Pfam" id="PF02470"/>
    </source>
</evidence>
<name>A0A1W2A532_9BACT</name>
<organism evidence="2 3">
    <name type="scientific">Desulfocicer vacuolatum DSM 3385</name>
    <dbReference type="NCBI Taxonomy" id="1121400"/>
    <lineage>
        <taxon>Bacteria</taxon>
        <taxon>Pseudomonadati</taxon>
        <taxon>Thermodesulfobacteriota</taxon>
        <taxon>Desulfobacteria</taxon>
        <taxon>Desulfobacterales</taxon>
        <taxon>Desulfobacteraceae</taxon>
        <taxon>Desulfocicer</taxon>
    </lineage>
</organism>
<feature type="domain" description="Mce/MlaD" evidence="1">
    <location>
        <begin position="27"/>
        <end position="88"/>
    </location>
</feature>
<dbReference type="Proteomes" id="UP000192418">
    <property type="component" value="Unassembled WGS sequence"/>
</dbReference>
<accession>A0A1W2A532</accession>
<reference evidence="2 3" key="1">
    <citation type="submission" date="2017-04" db="EMBL/GenBank/DDBJ databases">
        <authorList>
            <person name="Afonso C.L."/>
            <person name="Miller P.J."/>
            <person name="Scott M.A."/>
            <person name="Spackman E."/>
            <person name="Goraichik I."/>
            <person name="Dimitrov K.M."/>
            <person name="Suarez D.L."/>
            <person name="Swayne D.E."/>
        </authorList>
    </citation>
    <scope>NUCLEOTIDE SEQUENCE [LARGE SCALE GENOMIC DNA]</scope>
    <source>
        <strain evidence="2 3">DSM 3385</strain>
    </source>
</reference>
<sequence length="219" mass="24571">MYTRLKLYLTLFGTLFLFMGCADFSLDLSFSDIQGLKKEAPIFFDQNKVGHVTHIAYTDGGEFIVSVDIDDAFKSAFTEHSRFSIVDSPLQENEKAIIMTLAHKGGEPLKKGAVIKAVPPSPLQGLTPFMDKLKSGMDKMVNNMKSIPESKEYQDLEKRIDELAQKMKTSGEAFQESIKNDFIPKLKKEIEALGKALEEKGMKDETKPLEKKLNALEDV</sequence>
<dbReference type="PROSITE" id="PS51257">
    <property type="entry name" value="PROKAR_LIPOPROTEIN"/>
    <property type="match status" value="1"/>
</dbReference>
<dbReference type="AlphaFoldDB" id="A0A1W2A532"/>
<dbReference type="OrthoDB" id="5431336at2"/>
<protein>
    <submittedName>
        <fullName evidence="2">MlaD protein</fullName>
    </submittedName>
</protein>
<dbReference type="InterPro" id="IPR003399">
    <property type="entry name" value="Mce/MlaD"/>
</dbReference>
<gene>
    <name evidence="2" type="ORF">SAMN02746065_104105</name>
</gene>
<dbReference type="Pfam" id="PF02470">
    <property type="entry name" value="MlaD"/>
    <property type="match status" value="1"/>
</dbReference>
<dbReference type="STRING" id="1121400.SAMN02746065_104105"/>
<dbReference type="RefSeq" id="WP_084067332.1">
    <property type="nucleotide sequence ID" value="NZ_FWXY01000004.1"/>
</dbReference>